<feature type="region of interest" description="Disordered" evidence="1">
    <location>
        <begin position="1"/>
        <end position="25"/>
    </location>
</feature>
<dbReference type="EMBL" id="CAJNOQ010040523">
    <property type="protein sequence ID" value="CAF1620411.1"/>
    <property type="molecule type" value="Genomic_DNA"/>
</dbReference>
<evidence type="ECO:0000313" key="4">
    <source>
        <dbReference type="Proteomes" id="UP000663829"/>
    </source>
</evidence>
<accession>A0A816CCA1</accession>
<proteinExistence type="predicted"/>
<comment type="caution">
    <text evidence="2">The sequence shown here is derived from an EMBL/GenBank/DDBJ whole genome shotgun (WGS) entry which is preliminary data.</text>
</comment>
<evidence type="ECO:0000256" key="1">
    <source>
        <dbReference type="SAM" id="MobiDB-lite"/>
    </source>
</evidence>
<dbReference type="Proteomes" id="UP000663829">
    <property type="component" value="Unassembled WGS sequence"/>
</dbReference>
<evidence type="ECO:0000313" key="3">
    <source>
        <dbReference type="EMBL" id="CAF4510119.1"/>
    </source>
</evidence>
<dbReference type="Proteomes" id="UP000681722">
    <property type="component" value="Unassembled WGS sequence"/>
</dbReference>
<organism evidence="2 4">
    <name type="scientific">Didymodactylos carnosus</name>
    <dbReference type="NCBI Taxonomy" id="1234261"/>
    <lineage>
        <taxon>Eukaryota</taxon>
        <taxon>Metazoa</taxon>
        <taxon>Spiralia</taxon>
        <taxon>Gnathifera</taxon>
        <taxon>Rotifera</taxon>
        <taxon>Eurotatoria</taxon>
        <taxon>Bdelloidea</taxon>
        <taxon>Philodinida</taxon>
        <taxon>Philodinidae</taxon>
        <taxon>Didymodactylos</taxon>
    </lineage>
</organism>
<gene>
    <name evidence="2" type="ORF">GPM918_LOCUS43700</name>
    <name evidence="3" type="ORF">SRO942_LOCUS45269</name>
</gene>
<name>A0A816CCA1_9BILA</name>
<feature type="compositionally biased region" description="Polar residues" evidence="1">
    <location>
        <begin position="14"/>
        <end position="25"/>
    </location>
</feature>
<reference evidence="2" key="1">
    <citation type="submission" date="2021-02" db="EMBL/GenBank/DDBJ databases">
        <authorList>
            <person name="Nowell W R."/>
        </authorList>
    </citation>
    <scope>NUCLEOTIDE SEQUENCE</scope>
</reference>
<dbReference type="AlphaFoldDB" id="A0A816CCA1"/>
<sequence length="25" mass="2780">MQGTKSWQHKPISDSGSASKITYNQ</sequence>
<protein>
    <submittedName>
        <fullName evidence="2">Uncharacterized protein</fullName>
    </submittedName>
</protein>
<dbReference type="EMBL" id="CAJOBC010107662">
    <property type="protein sequence ID" value="CAF4510119.1"/>
    <property type="molecule type" value="Genomic_DNA"/>
</dbReference>
<keyword evidence="4" id="KW-1185">Reference proteome</keyword>
<evidence type="ECO:0000313" key="2">
    <source>
        <dbReference type="EMBL" id="CAF1620411.1"/>
    </source>
</evidence>
<feature type="non-terminal residue" evidence="2">
    <location>
        <position position="25"/>
    </location>
</feature>